<evidence type="ECO:0000313" key="2">
    <source>
        <dbReference type="Proteomes" id="UP000257109"/>
    </source>
</evidence>
<comment type="caution">
    <text evidence="1">The sequence shown here is derived from an EMBL/GenBank/DDBJ whole genome shotgun (WGS) entry which is preliminary data.</text>
</comment>
<dbReference type="AlphaFoldDB" id="A0A371GAX1"/>
<evidence type="ECO:0000313" key="1">
    <source>
        <dbReference type="EMBL" id="RDX87685.1"/>
    </source>
</evidence>
<accession>A0A371GAX1</accession>
<organism evidence="1 2">
    <name type="scientific">Mucuna pruriens</name>
    <name type="common">Velvet bean</name>
    <name type="synonym">Dolichos pruriens</name>
    <dbReference type="NCBI Taxonomy" id="157652"/>
    <lineage>
        <taxon>Eukaryota</taxon>
        <taxon>Viridiplantae</taxon>
        <taxon>Streptophyta</taxon>
        <taxon>Embryophyta</taxon>
        <taxon>Tracheophyta</taxon>
        <taxon>Spermatophyta</taxon>
        <taxon>Magnoliopsida</taxon>
        <taxon>eudicotyledons</taxon>
        <taxon>Gunneridae</taxon>
        <taxon>Pentapetalae</taxon>
        <taxon>rosids</taxon>
        <taxon>fabids</taxon>
        <taxon>Fabales</taxon>
        <taxon>Fabaceae</taxon>
        <taxon>Papilionoideae</taxon>
        <taxon>50 kb inversion clade</taxon>
        <taxon>NPAAA clade</taxon>
        <taxon>indigoferoid/millettioid clade</taxon>
        <taxon>Phaseoleae</taxon>
        <taxon>Mucuna</taxon>
    </lineage>
</organism>
<name>A0A371GAX1_MUCPR</name>
<proteinExistence type="predicted"/>
<sequence>MKKFNCNEIDRRCVVPISTAGKHHQAQLGQNFPQCWLLRVLDLRDIVEARINLRVGRQSGQKGVEVGLVGTEVAIIIHAETVQEAWLSVDRVVTLVHCHAQEQIVDIIVKSLKLDLFVKEIALEGAIGMGECPQEPARF</sequence>
<dbReference type="EMBL" id="QJKJ01006156">
    <property type="protein sequence ID" value="RDX87685.1"/>
    <property type="molecule type" value="Genomic_DNA"/>
</dbReference>
<reference evidence="1" key="1">
    <citation type="submission" date="2018-05" db="EMBL/GenBank/DDBJ databases">
        <title>Draft genome of Mucuna pruriens seed.</title>
        <authorList>
            <person name="Nnadi N.E."/>
            <person name="Vos R."/>
            <person name="Hasami M.H."/>
            <person name="Devisetty U.K."/>
            <person name="Aguiy J.C."/>
        </authorList>
    </citation>
    <scope>NUCLEOTIDE SEQUENCE [LARGE SCALE GENOMIC DNA]</scope>
    <source>
        <strain evidence="1">JCA_2017</strain>
    </source>
</reference>
<gene>
    <name evidence="1" type="ORF">CR513_30813</name>
</gene>
<feature type="non-terminal residue" evidence="1">
    <location>
        <position position="1"/>
    </location>
</feature>
<keyword evidence="2" id="KW-1185">Reference proteome</keyword>
<protein>
    <submittedName>
        <fullName evidence="1">Uncharacterized protein</fullName>
    </submittedName>
</protein>
<dbReference type="Proteomes" id="UP000257109">
    <property type="component" value="Unassembled WGS sequence"/>
</dbReference>